<accession>A0A1G6JI88</accession>
<dbReference type="InterPro" id="IPR013325">
    <property type="entry name" value="RNA_pol_sigma_r2"/>
</dbReference>
<dbReference type="SUPFAM" id="SSF88659">
    <property type="entry name" value="Sigma3 and sigma4 domains of RNA polymerase sigma factors"/>
    <property type="match status" value="1"/>
</dbReference>
<feature type="transmembrane region" description="Helical" evidence="5">
    <location>
        <begin position="197"/>
        <end position="214"/>
    </location>
</feature>
<comment type="similarity">
    <text evidence="1">Belongs to the sigma-70 factor family. ECF subfamily.</text>
</comment>
<keyword evidence="5" id="KW-0472">Membrane</keyword>
<dbReference type="InterPro" id="IPR000792">
    <property type="entry name" value="Tscrpt_reg_LuxR_C"/>
</dbReference>
<dbReference type="InterPro" id="IPR036388">
    <property type="entry name" value="WH-like_DNA-bd_sf"/>
</dbReference>
<dbReference type="Gene3D" id="1.10.10.10">
    <property type="entry name" value="Winged helix-like DNA-binding domain superfamily/Winged helix DNA-binding domain"/>
    <property type="match status" value="1"/>
</dbReference>
<feature type="domain" description="HTH luxR-type" evidence="6">
    <location>
        <begin position="149"/>
        <end position="176"/>
    </location>
</feature>
<protein>
    <submittedName>
        <fullName evidence="7">RNA polymerase sigma-70 factor, ECF subfamily</fullName>
    </submittedName>
</protein>
<dbReference type="Proteomes" id="UP000199455">
    <property type="component" value="Unassembled WGS sequence"/>
</dbReference>
<dbReference type="GO" id="GO:0016987">
    <property type="term" value="F:sigma factor activity"/>
    <property type="evidence" value="ECO:0007669"/>
    <property type="project" value="UniProtKB-KW"/>
</dbReference>
<dbReference type="NCBIfam" id="TIGR02985">
    <property type="entry name" value="Sig70_bacteroi1"/>
    <property type="match status" value="1"/>
</dbReference>
<keyword evidence="2" id="KW-0805">Transcription regulation</keyword>
<dbReference type="CDD" id="cd06171">
    <property type="entry name" value="Sigma70_r4"/>
    <property type="match status" value="1"/>
</dbReference>
<dbReference type="PROSITE" id="PS00622">
    <property type="entry name" value="HTH_LUXR_1"/>
    <property type="match status" value="1"/>
</dbReference>
<evidence type="ECO:0000259" key="6">
    <source>
        <dbReference type="PROSITE" id="PS00622"/>
    </source>
</evidence>
<keyword evidence="4" id="KW-0804">Transcription</keyword>
<evidence type="ECO:0000256" key="4">
    <source>
        <dbReference type="ARBA" id="ARBA00023163"/>
    </source>
</evidence>
<gene>
    <name evidence="7" type="ORF">SAMN04488024_101462</name>
</gene>
<keyword evidence="5" id="KW-0812">Transmembrane</keyword>
<dbReference type="InterPro" id="IPR039425">
    <property type="entry name" value="RNA_pol_sigma-70-like"/>
</dbReference>
<keyword evidence="3" id="KW-0731">Sigma factor</keyword>
<evidence type="ECO:0000256" key="3">
    <source>
        <dbReference type="ARBA" id="ARBA00023082"/>
    </source>
</evidence>
<proteinExistence type="inferred from homology"/>
<dbReference type="InterPro" id="IPR014284">
    <property type="entry name" value="RNA_pol_sigma-70_dom"/>
</dbReference>
<keyword evidence="8" id="KW-1185">Reference proteome</keyword>
<dbReference type="Gene3D" id="1.10.1740.10">
    <property type="match status" value="1"/>
</dbReference>
<dbReference type="InterPro" id="IPR014327">
    <property type="entry name" value="RNA_pol_sigma70_bacteroid"/>
</dbReference>
<dbReference type="InterPro" id="IPR007627">
    <property type="entry name" value="RNA_pol_sigma70_r2"/>
</dbReference>
<dbReference type="NCBIfam" id="TIGR02937">
    <property type="entry name" value="sigma70-ECF"/>
    <property type="match status" value="1"/>
</dbReference>
<dbReference type="InterPro" id="IPR013249">
    <property type="entry name" value="RNA_pol_sigma70_r4_t2"/>
</dbReference>
<dbReference type="PANTHER" id="PTHR43133:SF46">
    <property type="entry name" value="RNA POLYMERASE SIGMA-70 FACTOR ECF SUBFAMILY"/>
    <property type="match status" value="1"/>
</dbReference>
<reference evidence="8" key="1">
    <citation type="submission" date="2016-10" db="EMBL/GenBank/DDBJ databases">
        <authorList>
            <person name="Varghese N."/>
            <person name="Submissions S."/>
        </authorList>
    </citation>
    <scope>NUCLEOTIDE SEQUENCE [LARGE SCALE GENOMIC DNA]</scope>
    <source>
        <strain evidence="8">DSM 18609</strain>
    </source>
</reference>
<dbReference type="SUPFAM" id="SSF88946">
    <property type="entry name" value="Sigma2 domain of RNA polymerase sigma factors"/>
    <property type="match status" value="1"/>
</dbReference>
<dbReference type="Pfam" id="PF04542">
    <property type="entry name" value="Sigma70_r2"/>
    <property type="match status" value="1"/>
</dbReference>
<keyword evidence="5" id="KW-1133">Transmembrane helix</keyword>
<dbReference type="GO" id="GO:0006352">
    <property type="term" value="P:DNA-templated transcription initiation"/>
    <property type="evidence" value="ECO:0007669"/>
    <property type="project" value="InterPro"/>
</dbReference>
<evidence type="ECO:0000313" key="8">
    <source>
        <dbReference type="Proteomes" id="UP000199455"/>
    </source>
</evidence>
<organism evidence="7 8">
    <name type="scientific">Pedobacter soli</name>
    <dbReference type="NCBI Taxonomy" id="390242"/>
    <lineage>
        <taxon>Bacteria</taxon>
        <taxon>Pseudomonadati</taxon>
        <taxon>Bacteroidota</taxon>
        <taxon>Sphingobacteriia</taxon>
        <taxon>Sphingobacteriales</taxon>
        <taxon>Sphingobacteriaceae</taxon>
        <taxon>Pedobacter</taxon>
    </lineage>
</organism>
<dbReference type="PANTHER" id="PTHR43133">
    <property type="entry name" value="RNA POLYMERASE ECF-TYPE SIGMA FACTO"/>
    <property type="match status" value="1"/>
</dbReference>
<sequence length="217" mass="25309">MKVAKPDFVVLWARICLEDDIKSFEVLYRYLYNSLHKLALYYVREQEVAEDIIAEIFVRCWENRKESTHIQQPESYFFVAVRNQSLKYLKKKSGTTFIDLAENEAEHPVEAYTPESLLERKELHHKLDHAIETLPAQAKLVFRLIKENGLKYKEVADILEISPRTVQTQLFRAIAKLRLVLKSEKPSGFNAEIGEKLISMVILLGIITFFKYVVGNF</sequence>
<dbReference type="Pfam" id="PF08281">
    <property type="entry name" value="Sigma70_r4_2"/>
    <property type="match status" value="1"/>
</dbReference>
<dbReference type="AlphaFoldDB" id="A0A1G6JI88"/>
<dbReference type="GO" id="GO:0003677">
    <property type="term" value="F:DNA binding"/>
    <property type="evidence" value="ECO:0007669"/>
    <property type="project" value="InterPro"/>
</dbReference>
<name>A0A1G6JI88_9SPHI</name>
<evidence type="ECO:0000256" key="2">
    <source>
        <dbReference type="ARBA" id="ARBA00023015"/>
    </source>
</evidence>
<dbReference type="STRING" id="390242.SAMN04488024_101462"/>
<dbReference type="RefSeq" id="WP_090764019.1">
    <property type="nucleotide sequence ID" value="NZ_FMZH01000001.1"/>
</dbReference>
<evidence type="ECO:0000313" key="7">
    <source>
        <dbReference type="EMBL" id="SDC18397.1"/>
    </source>
</evidence>
<dbReference type="InterPro" id="IPR013324">
    <property type="entry name" value="RNA_pol_sigma_r3/r4-like"/>
</dbReference>
<dbReference type="EMBL" id="FMZH01000001">
    <property type="protein sequence ID" value="SDC18397.1"/>
    <property type="molecule type" value="Genomic_DNA"/>
</dbReference>
<evidence type="ECO:0000256" key="5">
    <source>
        <dbReference type="SAM" id="Phobius"/>
    </source>
</evidence>
<evidence type="ECO:0000256" key="1">
    <source>
        <dbReference type="ARBA" id="ARBA00010641"/>
    </source>
</evidence>